<dbReference type="eggNOG" id="COG1403">
    <property type="taxonomic scope" value="Bacteria"/>
</dbReference>
<proteinExistence type="predicted"/>
<reference evidence="3" key="2">
    <citation type="submission" date="2014-03" db="EMBL/GenBank/DDBJ databases">
        <authorList>
            <person name="Urmite Genomes"/>
        </authorList>
    </citation>
    <scope>NUCLEOTIDE SEQUENCE</scope>
    <source>
        <strain evidence="3">DSM 44829</strain>
    </source>
</reference>
<dbReference type="Proteomes" id="UP000028870">
    <property type="component" value="Unassembled WGS sequence"/>
</dbReference>
<dbReference type="Pfam" id="PF02720">
    <property type="entry name" value="DUF222"/>
    <property type="match status" value="1"/>
</dbReference>
<keyword evidence="3" id="KW-0255">Endonuclease</keyword>
<comment type="caution">
    <text evidence="3">The sequence shown here is derived from an EMBL/GenBank/DDBJ whole genome shotgun (WGS) entry which is preliminary data.</text>
</comment>
<evidence type="ECO:0000259" key="2">
    <source>
        <dbReference type="SMART" id="SM00507"/>
    </source>
</evidence>
<feature type="domain" description="HNH nuclease" evidence="2">
    <location>
        <begin position="353"/>
        <end position="404"/>
    </location>
</feature>
<reference evidence="3" key="1">
    <citation type="submission" date="2014-03" db="EMBL/GenBank/DDBJ databases">
        <title>Draft Genome Sequence of Mycobacterium cosmeticum DSM 44829.</title>
        <authorList>
            <person name="Croce O."/>
            <person name="Robert C."/>
            <person name="Raoult D."/>
            <person name="Drancourt M."/>
        </authorList>
    </citation>
    <scope>NUCLEOTIDE SEQUENCE [LARGE SCALE GENOMIC DNA]</scope>
    <source>
        <strain evidence="3">DSM 44829</strain>
    </source>
</reference>
<protein>
    <submittedName>
        <fullName evidence="3">HNH endonuclease</fullName>
    </submittedName>
</protein>
<keyword evidence="3" id="KW-0540">Nuclease</keyword>
<accession>W9BM56</accession>
<dbReference type="EMBL" id="CCBB010000003">
    <property type="protein sequence ID" value="CDO10815.1"/>
    <property type="molecule type" value="Genomic_DNA"/>
</dbReference>
<gene>
    <name evidence="3" type="ORF">BN977_05652</name>
</gene>
<dbReference type="STRING" id="258533.BN977_05652"/>
<feature type="compositionally biased region" description="Basic and acidic residues" evidence="1">
    <location>
        <begin position="482"/>
        <end position="491"/>
    </location>
</feature>
<keyword evidence="4" id="KW-1185">Reference proteome</keyword>
<sequence length="504" mass="53067">MRGVSYPGGIIEHVFDVNPAQLSDEALISALTAATRAEARAAAWRLVLVGEVTARQCEDEDDEFAHQVIDGWAWAKAQVGAACNLNPYAASKQMGIAVALRDRLPRTAALFAAGAVSAAVIDAITWRTRLVEDGDALALIDAAIAGEAPGYGLRSESGLITAVDVWVEKFDPAAVLRSKAAASDIYVEFDDKDDPNGVASFWGRLRVTDKQALQRRLDALAATVCANDPRTVRQRRADALATLGVVGPQLERLTCLCGDPGCVGSGKDPRATAVTIHVVTDHVPVTGEQANEAETVAVAPAEVRPPAGPGVLLDGAVIPAAMLADLVATGATVKPVADPADLVGEPRHNPSEKLTAVVRARHLMCAFPGCGRAADRCDVDHVVAWPAGATHPGNLQPLCREHHLLKTFCGWTPQLAPDGTVTWTAPTGHTYVKVAGASLLFGGAITPTEVPPARPITRAAGNADRGRMMPRRSRTRAQECAQRIKAERARNAAELADSGSDPPF</sequence>
<evidence type="ECO:0000313" key="3">
    <source>
        <dbReference type="EMBL" id="CDO10815.1"/>
    </source>
</evidence>
<dbReference type="GO" id="GO:0004519">
    <property type="term" value="F:endonuclease activity"/>
    <property type="evidence" value="ECO:0007669"/>
    <property type="project" value="UniProtKB-KW"/>
</dbReference>
<evidence type="ECO:0000256" key="1">
    <source>
        <dbReference type="SAM" id="MobiDB-lite"/>
    </source>
</evidence>
<name>W9BM56_MYCCO</name>
<dbReference type="AlphaFoldDB" id="W9BM56"/>
<keyword evidence="3" id="KW-0378">Hydrolase</keyword>
<evidence type="ECO:0000313" key="4">
    <source>
        <dbReference type="Proteomes" id="UP000028870"/>
    </source>
</evidence>
<feature type="region of interest" description="Disordered" evidence="1">
    <location>
        <begin position="451"/>
        <end position="504"/>
    </location>
</feature>
<dbReference type="InterPro" id="IPR003615">
    <property type="entry name" value="HNH_nuc"/>
</dbReference>
<dbReference type="SMART" id="SM00507">
    <property type="entry name" value="HNHc"/>
    <property type="match status" value="1"/>
</dbReference>
<dbReference type="CDD" id="cd00085">
    <property type="entry name" value="HNHc"/>
    <property type="match status" value="1"/>
</dbReference>
<dbReference type="InterPro" id="IPR003870">
    <property type="entry name" value="DUF222"/>
</dbReference>
<organism evidence="3 4">
    <name type="scientific">Mycolicibacterium cosmeticum</name>
    <dbReference type="NCBI Taxonomy" id="258533"/>
    <lineage>
        <taxon>Bacteria</taxon>
        <taxon>Bacillati</taxon>
        <taxon>Actinomycetota</taxon>
        <taxon>Actinomycetes</taxon>
        <taxon>Mycobacteriales</taxon>
        <taxon>Mycobacteriaceae</taxon>
        <taxon>Mycolicibacterium</taxon>
    </lineage>
</organism>